<dbReference type="GO" id="GO:0003723">
    <property type="term" value="F:RNA binding"/>
    <property type="evidence" value="ECO:0007669"/>
    <property type="project" value="UniProtKB-KW"/>
</dbReference>
<dbReference type="PANTHER" id="PTHR32319:SF0">
    <property type="entry name" value="BACTERIAL HEMOLYSIN-LIKE PROTEIN"/>
    <property type="match status" value="1"/>
</dbReference>
<dbReference type="SMART" id="SM00363">
    <property type="entry name" value="S4"/>
    <property type="match status" value="1"/>
</dbReference>
<evidence type="ECO:0000256" key="3">
    <source>
        <dbReference type="PROSITE-ProRule" id="PRU00182"/>
    </source>
</evidence>
<dbReference type="InterPro" id="IPR029063">
    <property type="entry name" value="SAM-dependent_MTases_sf"/>
</dbReference>
<dbReference type="CDD" id="cd00165">
    <property type="entry name" value="S4"/>
    <property type="match status" value="1"/>
</dbReference>
<dbReference type="Pfam" id="PF01479">
    <property type="entry name" value="S4"/>
    <property type="match status" value="1"/>
</dbReference>
<dbReference type="InterPro" id="IPR004538">
    <property type="entry name" value="Hemolysin_A/TlyA"/>
</dbReference>
<dbReference type="PANTHER" id="PTHR32319">
    <property type="entry name" value="BACTERIAL HEMOLYSIN-LIKE PROTEIN"/>
    <property type="match status" value="1"/>
</dbReference>
<name>A0A8J6MWG4_9DELT</name>
<reference evidence="5 6" key="1">
    <citation type="submission" date="2020-08" db="EMBL/GenBank/DDBJ databases">
        <title>Bridging the membrane lipid divide: bacteria of the FCB group superphylum have the potential to synthesize archaeal ether lipids.</title>
        <authorList>
            <person name="Villanueva L."/>
            <person name="Von Meijenfeldt F.A.B."/>
            <person name="Westbye A.B."/>
            <person name="Yadav S."/>
            <person name="Hopmans E.C."/>
            <person name="Dutilh B.E."/>
            <person name="Sinninghe Damste J.S."/>
        </authorList>
    </citation>
    <scope>NUCLEOTIDE SEQUENCE [LARGE SCALE GENOMIC DNA]</scope>
    <source>
        <strain evidence="5">NIOZ-UU27</strain>
    </source>
</reference>
<dbReference type="AlphaFoldDB" id="A0A8J6MWG4"/>
<dbReference type="Pfam" id="PF01728">
    <property type="entry name" value="FtsJ"/>
    <property type="match status" value="1"/>
</dbReference>
<dbReference type="InterPro" id="IPR047048">
    <property type="entry name" value="TlyA"/>
</dbReference>
<dbReference type="SUPFAM" id="SSF55174">
    <property type="entry name" value="Alpha-L RNA-binding motif"/>
    <property type="match status" value="1"/>
</dbReference>
<dbReference type="Proteomes" id="UP000650524">
    <property type="component" value="Unassembled WGS sequence"/>
</dbReference>
<dbReference type="Gene3D" id="3.40.50.150">
    <property type="entry name" value="Vaccinia Virus protein VP39"/>
    <property type="match status" value="1"/>
</dbReference>
<dbReference type="GO" id="GO:0032259">
    <property type="term" value="P:methylation"/>
    <property type="evidence" value="ECO:0007669"/>
    <property type="project" value="UniProtKB-KW"/>
</dbReference>
<dbReference type="PROSITE" id="PS50889">
    <property type="entry name" value="S4"/>
    <property type="match status" value="1"/>
</dbReference>
<dbReference type="NCBIfam" id="TIGR00478">
    <property type="entry name" value="tly"/>
    <property type="match status" value="1"/>
</dbReference>
<dbReference type="EMBL" id="JACNJD010000142">
    <property type="protein sequence ID" value="MBC8176533.1"/>
    <property type="molecule type" value="Genomic_DNA"/>
</dbReference>
<organism evidence="5 6">
    <name type="scientific">Candidatus Desulfacyla euxinica</name>
    <dbReference type="NCBI Taxonomy" id="2841693"/>
    <lineage>
        <taxon>Bacteria</taxon>
        <taxon>Deltaproteobacteria</taxon>
        <taxon>Candidatus Desulfacyla</taxon>
    </lineage>
</organism>
<dbReference type="GO" id="GO:0008168">
    <property type="term" value="F:methyltransferase activity"/>
    <property type="evidence" value="ECO:0007669"/>
    <property type="project" value="UniProtKB-KW"/>
</dbReference>
<evidence type="ECO:0000256" key="2">
    <source>
        <dbReference type="ARBA" id="ARBA00029460"/>
    </source>
</evidence>
<keyword evidence="1 3" id="KW-0694">RNA-binding</keyword>
<evidence type="ECO:0000313" key="6">
    <source>
        <dbReference type="Proteomes" id="UP000650524"/>
    </source>
</evidence>
<comment type="similarity">
    <text evidence="2">Belongs to the TlyA family.</text>
</comment>
<dbReference type="InterPro" id="IPR002942">
    <property type="entry name" value="S4_RNA-bd"/>
</dbReference>
<evidence type="ECO:0000256" key="1">
    <source>
        <dbReference type="ARBA" id="ARBA00022884"/>
    </source>
</evidence>
<sequence>MSQKKEKPRLDRLLVLRGLVGSREKAKAVIMAGLVEVDGVRVDKAGHLVPASASISLKESAPPYVSRGGIKIEAALKHFSVDVKSLVLLDIGASTGGFTDCLLKYGASQVIAVDVGYGQLDWSLRQDPRVEVLERTNIRYLKPEALKRPAQGAVIDVSFISLKLVVPPVSDLLSDDAFIIALIKPQFEVGKGQVGKGGVVRDPALHRKVIENLTSFFETSAWLVEGHIPSPLLGPKGNREFLIYLTRKRNVN</sequence>
<evidence type="ECO:0000313" key="5">
    <source>
        <dbReference type="EMBL" id="MBC8176533.1"/>
    </source>
</evidence>
<keyword evidence="5" id="KW-0489">Methyltransferase</keyword>
<dbReference type="SUPFAM" id="SSF53335">
    <property type="entry name" value="S-adenosyl-L-methionine-dependent methyltransferases"/>
    <property type="match status" value="1"/>
</dbReference>
<protein>
    <submittedName>
        <fullName evidence="5">TlyA family RNA methyltransferase</fullName>
    </submittedName>
</protein>
<dbReference type="InterPro" id="IPR002877">
    <property type="entry name" value="RNA_MeTrfase_FtsJ_dom"/>
</dbReference>
<dbReference type="PIRSF" id="PIRSF005578">
    <property type="entry name" value="TlyA"/>
    <property type="match status" value="1"/>
</dbReference>
<dbReference type="Gene3D" id="3.10.290.10">
    <property type="entry name" value="RNA-binding S4 domain"/>
    <property type="match status" value="1"/>
</dbReference>
<dbReference type="InterPro" id="IPR036986">
    <property type="entry name" value="S4_RNA-bd_sf"/>
</dbReference>
<keyword evidence="5" id="KW-0808">Transferase</keyword>
<proteinExistence type="inferred from homology"/>
<comment type="caution">
    <text evidence="5">The sequence shown here is derived from an EMBL/GenBank/DDBJ whole genome shotgun (WGS) entry which is preliminary data.</text>
</comment>
<accession>A0A8J6MWG4</accession>
<gene>
    <name evidence="5" type="ORF">H8E19_03935</name>
</gene>
<feature type="domain" description="RNA-binding S4" evidence="4">
    <location>
        <begin position="8"/>
        <end position="66"/>
    </location>
</feature>
<evidence type="ECO:0000259" key="4">
    <source>
        <dbReference type="SMART" id="SM00363"/>
    </source>
</evidence>